<dbReference type="FunFam" id="3.30.40.10:FF:000055">
    <property type="entry name" value="Ubiquitin conjugation factor e4 a"/>
    <property type="match status" value="1"/>
</dbReference>
<comment type="pathway">
    <text evidence="4">Protein modification; protein ubiquitination.</text>
</comment>
<dbReference type="Gene3D" id="3.30.40.10">
    <property type="entry name" value="Zinc/RING finger domain, C3HC4 (zinc finger)"/>
    <property type="match status" value="1"/>
</dbReference>
<evidence type="ECO:0000256" key="5">
    <source>
        <dbReference type="ARBA" id="ARBA00007434"/>
    </source>
</evidence>
<feature type="compositionally biased region" description="Low complexity" evidence="11">
    <location>
        <begin position="49"/>
        <end position="65"/>
    </location>
</feature>
<keyword evidence="7" id="KW-0963">Cytoplasm</keyword>
<evidence type="ECO:0000256" key="4">
    <source>
        <dbReference type="ARBA" id="ARBA00004906"/>
    </source>
</evidence>
<dbReference type="EMBL" id="BRPK01000026">
    <property type="protein sequence ID" value="GLB45696.1"/>
    <property type="molecule type" value="Genomic_DNA"/>
</dbReference>
<reference evidence="13" key="1">
    <citation type="submission" date="2022-07" db="EMBL/GenBank/DDBJ databases">
        <title>The genome of Lyophyllum shimeji provides insight into the initial evolution of ectomycorrhizal fungal genome.</title>
        <authorList>
            <person name="Kobayashi Y."/>
            <person name="Shibata T."/>
            <person name="Hirakawa H."/>
            <person name="Shigenobu S."/>
            <person name="Nishiyama T."/>
            <person name="Yamada A."/>
            <person name="Hasebe M."/>
            <person name="Kawaguchi M."/>
        </authorList>
    </citation>
    <scope>NUCLEOTIDE SEQUENCE</scope>
    <source>
        <strain evidence="13">AT787</strain>
    </source>
</reference>
<dbReference type="Pfam" id="PF04564">
    <property type="entry name" value="U-box"/>
    <property type="match status" value="1"/>
</dbReference>
<keyword evidence="14" id="KW-1185">Reference proteome</keyword>
<evidence type="ECO:0000256" key="10">
    <source>
        <dbReference type="ARBA" id="ARBA00023242"/>
    </source>
</evidence>
<dbReference type="GO" id="GO:0034450">
    <property type="term" value="F:ubiquitin-ubiquitin ligase activity"/>
    <property type="evidence" value="ECO:0007669"/>
    <property type="project" value="InterPro"/>
</dbReference>
<keyword evidence="10" id="KW-0539">Nucleus</keyword>
<dbReference type="InterPro" id="IPR019474">
    <property type="entry name" value="Ub_conjug_fac_E4_core"/>
</dbReference>
<dbReference type="PROSITE" id="PS51698">
    <property type="entry name" value="U_BOX"/>
    <property type="match status" value="1"/>
</dbReference>
<evidence type="ECO:0000313" key="13">
    <source>
        <dbReference type="EMBL" id="GLB45696.1"/>
    </source>
</evidence>
<dbReference type="InterPro" id="IPR013083">
    <property type="entry name" value="Znf_RING/FYVE/PHD"/>
</dbReference>
<feature type="compositionally biased region" description="Polar residues" evidence="11">
    <location>
        <begin position="1"/>
        <end position="26"/>
    </location>
</feature>
<feature type="domain" description="U-box" evidence="12">
    <location>
        <begin position="1016"/>
        <end position="1090"/>
    </location>
</feature>
<dbReference type="PANTHER" id="PTHR13931">
    <property type="entry name" value="UBIQUITINATION FACTOR E4"/>
    <property type="match status" value="1"/>
</dbReference>
<accession>A0A9P3Q1M2</accession>
<dbReference type="Proteomes" id="UP001063166">
    <property type="component" value="Unassembled WGS sequence"/>
</dbReference>
<evidence type="ECO:0000256" key="1">
    <source>
        <dbReference type="ARBA" id="ARBA00000900"/>
    </source>
</evidence>
<dbReference type="GO" id="GO:0036503">
    <property type="term" value="P:ERAD pathway"/>
    <property type="evidence" value="ECO:0007669"/>
    <property type="project" value="InterPro"/>
</dbReference>
<dbReference type="SMART" id="SM00504">
    <property type="entry name" value="Ubox"/>
    <property type="match status" value="1"/>
</dbReference>
<dbReference type="AlphaFoldDB" id="A0A9P3Q1M2"/>
<evidence type="ECO:0000313" key="14">
    <source>
        <dbReference type="Proteomes" id="UP001063166"/>
    </source>
</evidence>
<comment type="caution">
    <text evidence="13">The sequence shown here is derived from an EMBL/GenBank/DDBJ whole genome shotgun (WGS) entry which is preliminary data.</text>
</comment>
<comment type="similarity">
    <text evidence="5">Belongs to the ubiquitin conjugation factor E4 family.</text>
</comment>
<dbReference type="OrthoDB" id="20295at2759"/>
<feature type="region of interest" description="Disordered" evidence="11">
    <location>
        <begin position="1"/>
        <end position="34"/>
    </location>
</feature>
<keyword evidence="9" id="KW-0833">Ubl conjugation pathway</keyword>
<dbReference type="SUPFAM" id="SSF57850">
    <property type="entry name" value="RING/U-box"/>
    <property type="match status" value="1"/>
</dbReference>
<sequence length="1111" mass="125753">MDPTIPDNSCAGTGLSQSTIPQSTYPASKDPRDQLSESLARCFGIFCESQSPSSKPSSTNRRSPSGFGVPRNPEKVVRKLDVDVWEHDTVGSVLKVTLDRLVAVRSGHETVWLKELAARLEAEGKIRHLFRFSHEAAPLRSQEYGRLDVDLADRLLISRLKIDRSASSSDPELLASLPAEETTFEYLVGAWRRVNEARAALVQKKDSPSNTRLASERLEKLRGLLISYIGFTLQEPKMFPQPSSRPIGRPEVINAILSLRPATDPYQTSPSELRLHSLTQPEIEQLLRELADRFEDGDRIDGILGPVVEGLVFHESLFRPEGLFNRDSHWRGVVKCLEVLVSVKSIAMMMTRMKEWNPAHATAATFEKVSLLGPVCRLGMFPDEWPTISKSYFLAPTKRTGRDIEWSLITMRETLNTLQNALFQIFNKIARASPEAREAVLQYFYRVISLNSRRAGTHVEPRTVTSDSFMINLQSVLYRFAEPFMDAGYTKIDRIDPLFYARSSYIDLKNEARINATWEEAVEWENAQRDPGAPAPNFVSHVFYIAIGMNHYGYLKTLLDYRNMSRKLGDLQRYLDITQGDGSWIGTPSQSLVQGRIKAAQEKVLSRYLAMEVQLREPDFLARSLMFSTFLSAWLVRQVDPKNTHPNPPVQMPVPTSVPMSFRVLPEYMLEDLVQQLIFVVQASPDKFEATAKVSLLTFVLTFLSATWYIKNPFLKLRINDLLFVSTWGSGPDQMNGVLKSPLNTHRMAIEHLMPALMHFYIEVEQTGANSQFNDKFNARRNISDILKVVWDNPCHRDKLYEVAKNDCAKFIRFVNLMLNDVTYLMDESLRQLTQIHHLQVEMDDRAAWNSRSERYRQEKEGTLFSLERSVISYTTLGQSTVELLKMFTAEAKAPFMVPEIVDKLAAMLDYNLVALVGPKYQELKVRQPEKLNFRPRELLSNVLQVYLNLSDQDEFITAVAGDGRSYSKAVFDSAVSIATKRGLKSAAEVAQLRAFVVQVEAEKVKMEAEDDELGDSPDEFLDPIVAKVMRDPVRLPLSGVILDRSTIKAHLLSDTTDPFNRAPLSIEDVLPEPEMRARIDAYLAERKGKANVAVHKDVNLAGGAPQRSPL</sequence>
<organism evidence="13 14">
    <name type="scientific">Lyophyllum shimeji</name>
    <name type="common">Hon-shimeji</name>
    <name type="synonym">Tricholoma shimeji</name>
    <dbReference type="NCBI Taxonomy" id="47721"/>
    <lineage>
        <taxon>Eukaryota</taxon>
        <taxon>Fungi</taxon>
        <taxon>Dikarya</taxon>
        <taxon>Basidiomycota</taxon>
        <taxon>Agaricomycotina</taxon>
        <taxon>Agaricomycetes</taxon>
        <taxon>Agaricomycetidae</taxon>
        <taxon>Agaricales</taxon>
        <taxon>Tricholomatineae</taxon>
        <taxon>Lyophyllaceae</taxon>
        <taxon>Lyophyllum</taxon>
    </lineage>
</organism>
<keyword evidence="8" id="KW-0808">Transferase</keyword>
<evidence type="ECO:0000256" key="3">
    <source>
        <dbReference type="ARBA" id="ARBA00004496"/>
    </source>
</evidence>
<dbReference type="GO" id="GO:0000151">
    <property type="term" value="C:ubiquitin ligase complex"/>
    <property type="evidence" value="ECO:0007669"/>
    <property type="project" value="InterPro"/>
</dbReference>
<comment type="subcellular location">
    <subcellularLocation>
        <location evidence="3">Cytoplasm</location>
    </subcellularLocation>
    <subcellularLocation>
        <location evidence="2">Nucleus</location>
    </subcellularLocation>
</comment>
<dbReference type="EC" id="2.3.2.27" evidence="6"/>
<evidence type="ECO:0000256" key="8">
    <source>
        <dbReference type="ARBA" id="ARBA00022679"/>
    </source>
</evidence>
<protein>
    <recommendedName>
        <fullName evidence="6">RING-type E3 ubiquitin transferase</fullName>
        <ecNumber evidence="6">2.3.2.27</ecNumber>
    </recommendedName>
</protein>
<dbReference type="InterPro" id="IPR003613">
    <property type="entry name" value="Ubox_domain"/>
</dbReference>
<gene>
    <name evidence="13" type="primary">UFD2</name>
    <name evidence="13" type="ORF">LshimejAT787_2600290</name>
</gene>
<evidence type="ECO:0000259" key="12">
    <source>
        <dbReference type="PROSITE" id="PS51698"/>
    </source>
</evidence>
<dbReference type="GO" id="GO:0006511">
    <property type="term" value="P:ubiquitin-dependent protein catabolic process"/>
    <property type="evidence" value="ECO:0007669"/>
    <property type="project" value="InterPro"/>
</dbReference>
<feature type="region of interest" description="Disordered" evidence="11">
    <location>
        <begin position="49"/>
        <end position="72"/>
    </location>
</feature>
<evidence type="ECO:0000256" key="7">
    <source>
        <dbReference type="ARBA" id="ARBA00022490"/>
    </source>
</evidence>
<dbReference type="Pfam" id="PF10408">
    <property type="entry name" value="Ufd2P_core"/>
    <property type="match status" value="1"/>
</dbReference>
<evidence type="ECO:0000256" key="6">
    <source>
        <dbReference type="ARBA" id="ARBA00012483"/>
    </source>
</evidence>
<evidence type="ECO:0000256" key="11">
    <source>
        <dbReference type="SAM" id="MobiDB-lite"/>
    </source>
</evidence>
<proteinExistence type="inferred from homology"/>
<dbReference type="GO" id="GO:0000209">
    <property type="term" value="P:protein polyubiquitination"/>
    <property type="evidence" value="ECO:0007669"/>
    <property type="project" value="TreeGrafter"/>
</dbReference>
<dbReference type="InterPro" id="IPR045132">
    <property type="entry name" value="UBE4"/>
</dbReference>
<comment type="catalytic activity">
    <reaction evidence="1">
        <text>S-ubiquitinyl-[E2 ubiquitin-conjugating enzyme]-L-cysteine + [acceptor protein]-L-lysine = [E2 ubiquitin-conjugating enzyme]-L-cysteine + N(6)-ubiquitinyl-[acceptor protein]-L-lysine.</text>
        <dbReference type="EC" id="2.3.2.27"/>
    </reaction>
</comment>
<dbReference type="PANTHER" id="PTHR13931:SF2">
    <property type="entry name" value="UBIQUITIN CONJUGATION FACTOR E4 B"/>
    <property type="match status" value="1"/>
</dbReference>
<evidence type="ECO:0000256" key="2">
    <source>
        <dbReference type="ARBA" id="ARBA00004123"/>
    </source>
</evidence>
<evidence type="ECO:0000256" key="9">
    <source>
        <dbReference type="ARBA" id="ARBA00022786"/>
    </source>
</evidence>
<dbReference type="GO" id="GO:0005737">
    <property type="term" value="C:cytoplasm"/>
    <property type="evidence" value="ECO:0007669"/>
    <property type="project" value="UniProtKB-SubCell"/>
</dbReference>
<dbReference type="GO" id="GO:0005634">
    <property type="term" value="C:nucleus"/>
    <property type="evidence" value="ECO:0007669"/>
    <property type="project" value="UniProtKB-SubCell"/>
</dbReference>
<name>A0A9P3Q1M2_LYOSH</name>